<accession>L0B0L3</accession>
<organism evidence="1 2">
    <name type="scientific">Theileria equi strain WA</name>
    <dbReference type="NCBI Taxonomy" id="1537102"/>
    <lineage>
        <taxon>Eukaryota</taxon>
        <taxon>Sar</taxon>
        <taxon>Alveolata</taxon>
        <taxon>Apicomplexa</taxon>
        <taxon>Aconoidasida</taxon>
        <taxon>Piroplasmida</taxon>
        <taxon>Theileriidae</taxon>
        <taxon>Theileria</taxon>
    </lineage>
</organism>
<evidence type="ECO:0000313" key="1">
    <source>
        <dbReference type="EMBL" id="AFZ80679.1"/>
    </source>
</evidence>
<dbReference type="EMBL" id="CP001670">
    <property type="protein sequence ID" value="AFZ80679.1"/>
    <property type="molecule type" value="Genomic_DNA"/>
</dbReference>
<dbReference type="AlphaFoldDB" id="L0B0L3"/>
<sequence>MEDVEHRIGDLNWKNCGKIDQLEAINEFGSDRLLKIEIEAAIAEIIKPKDVLKALEGVETDSDEVPIEINHLKLLCNFVTPKADTFALGKLPNETLDITGQFLGTLYVSRDRRVPSTKAEDTTWQSMPSFKEFRRVTPVGASASRNKG</sequence>
<dbReference type="OrthoDB" id="366057at2759"/>
<gene>
    <name evidence="1" type="ORF">BEWA_000840</name>
</gene>
<evidence type="ECO:0000313" key="2">
    <source>
        <dbReference type="Proteomes" id="UP000031512"/>
    </source>
</evidence>
<name>L0B0L3_THEEQ</name>
<dbReference type="VEuPathDB" id="PiroplasmaDB:BEWA_000840"/>
<proteinExistence type="predicted"/>
<keyword evidence="2" id="KW-1185">Reference proteome</keyword>
<dbReference type="KEGG" id="beq:BEWA_000840"/>
<dbReference type="RefSeq" id="XP_004830345.1">
    <property type="nucleotide sequence ID" value="XM_004830288.1"/>
</dbReference>
<dbReference type="Proteomes" id="UP000031512">
    <property type="component" value="Chromosome 3"/>
</dbReference>
<dbReference type="eggNOG" id="ENOG502TN1D">
    <property type="taxonomic scope" value="Eukaryota"/>
</dbReference>
<dbReference type="GeneID" id="15804819"/>
<reference evidence="1 2" key="1">
    <citation type="journal article" date="2012" name="BMC Genomics">
        <title>Comparative genomic analysis and phylogenetic position of Theileria equi.</title>
        <authorList>
            <person name="Kappmeyer L.S."/>
            <person name="Thiagarajan M."/>
            <person name="Herndon D.R."/>
            <person name="Ramsay J.D."/>
            <person name="Caler E."/>
            <person name="Djikeng A."/>
            <person name="Gillespie J.J."/>
            <person name="Lau A.O."/>
            <person name="Roalson E.H."/>
            <person name="Silva J.C."/>
            <person name="Silva M.G."/>
            <person name="Suarez C.E."/>
            <person name="Ueti M.W."/>
            <person name="Nene V.M."/>
            <person name="Mealey R.H."/>
            <person name="Knowles D.P."/>
            <person name="Brayton K.A."/>
        </authorList>
    </citation>
    <scope>NUCLEOTIDE SEQUENCE [LARGE SCALE GENOMIC DNA]</scope>
    <source>
        <strain evidence="1 2">WA</strain>
    </source>
</reference>
<protein>
    <submittedName>
        <fullName evidence="1">Uncharacterized protein</fullName>
    </submittedName>
</protein>